<dbReference type="EC" id="3.2.1.4" evidence="3"/>
<dbReference type="Proteomes" id="UP000383932">
    <property type="component" value="Unassembled WGS sequence"/>
</dbReference>
<protein>
    <recommendedName>
        <fullName evidence="3">cellulase</fullName>
        <ecNumber evidence="3">3.2.1.4</ecNumber>
    </recommendedName>
</protein>
<dbReference type="GO" id="GO:0008810">
    <property type="term" value="F:cellulase activity"/>
    <property type="evidence" value="ECO:0007669"/>
    <property type="project" value="UniProtKB-EC"/>
</dbReference>
<feature type="domain" description="Glycoside hydrolase family 9" evidence="10">
    <location>
        <begin position="47"/>
        <end position="430"/>
    </location>
</feature>
<evidence type="ECO:0000256" key="7">
    <source>
        <dbReference type="ARBA" id="ARBA00023295"/>
    </source>
</evidence>
<dbReference type="OrthoDB" id="10257085at2759"/>
<dbReference type="SUPFAM" id="SSF48208">
    <property type="entry name" value="Six-hairpin glycosidases"/>
    <property type="match status" value="1"/>
</dbReference>
<organism evidence="11 12">
    <name type="scientific">Ceratobasidium theobromae</name>
    <dbReference type="NCBI Taxonomy" id="1582974"/>
    <lineage>
        <taxon>Eukaryota</taxon>
        <taxon>Fungi</taxon>
        <taxon>Dikarya</taxon>
        <taxon>Basidiomycota</taxon>
        <taxon>Agaricomycotina</taxon>
        <taxon>Agaricomycetes</taxon>
        <taxon>Cantharellales</taxon>
        <taxon>Ceratobasidiaceae</taxon>
        <taxon>Ceratobasidium</taxon>
    </lineage>
</organism>
<evidence type="ECO:0000256" key="1">
    <source>
        <dbReference type="ARBA" id="ARBA00000966"/>
    </source>
</evidence>
<dbReference type="InterPro" id="IPR012341">
    <property type="entry name" value="6hp_glycosidase-like_sf"/>
</dbReference>
<reference evidence="11 12" key="1">
    <citation type="journal article" date="2019" name="Fungal Biol. Biotechnol.">
        <title>Draft genome sequence of fastidious pathogen Ceratobasidium theobromae, which causes vascular-streak dieback in Theobroma cacao.</title>
        <authorList>
            <person name="Ali S.S."/>
            <person name="Asman A."/>
            <person name="Shao J."/>
            <person name="Firmansyah A.P."/>
            <person name="Susilo A.W."/>
            <person name="Rosmana A."/>
            <person name="McMahon P."/>
            <person name="Junaid M."/>
            <person name="Guest D."/>
            <person name="Kheng T.Y."/>
            <person name="Meinhardt L.W."/>
            <person name="Bailey B.A."/>
        </authorList>
    </citation>
    <scope>NUCLEOTIDE SEQUENCE [LARGE SCALE GENOMIC DNA]</scope>
    <source>
        <strain evidence="11 12">CT2</strain>
    </source>
</reference>
<keyword evidence="4" id="KW-0378">Hydrolase</keyword>
<dbReference type="InterPro" id="IPR001701">
    <property type="entry name" value="Glyco_hydro_9"/>
</dbReference>
<dbReference type="EMBL" id="SSOP01000008">
    <property type="protein sequence ID" value="KAB5595586.1"/>
    <property type="molecule type" value="Genomic_DNA"/>
</dbReference>
<comment type="catalytic activity">
    <reaction evidence="1">
        <text>Endohydrolysis of (1-&gt;4)-beta-D-glucosidic linkages in cellulose, lichenin and cereal beta-D-glucans.</text>
        <dbReference type="EC" id="3.2.1.4"/>
    </reaction>
</comment>
<keyword evidence="7" id="KW-0326">Glycosidase</keyword>
<evidence type="ECO:0000256" key="4">
    <source>
        <dbReference type="ARBA" id="ARBA00022801"/>
    </source>
</evidence>
<keyword evidence="5" id="KW-0136">Cellulose degradation</keyword>
<evidence type="ECO:0000256" key="2">
    <source>
        <dbReference type="ARBA" id="ARBA00007072"/>
    </source>
</evidence>
<evidence type="ECO:0000256" key="6">
    <source>
        <dbReference type="ARBA" id="ARBA00023277"/>
    </source>
</evidence>
<evidence type="ECO:0000256" key="9">
    <source>
        <dbReference type="SAM" id="SignalP"/>
    </source>
</evidence>
<comment type="similarity">
    <text evidence="2">Belongs to the glycosyl hydrolase 9 (cellulase E) family.</text>
</comment>
<dbReference type="GO" id="GO:0030245">
    <property type="term" value="P:cellulose catabolic process"/>
    <property type="evidence" value="ECO:0007669"/>
    <property type="project" value="UniProtKB-KW"/>
</dbReference>
<dbReference type="Gene3D" id="1.50.10.10">
    <property type="match status" value="1"/>
</dbReference>
<accession>A0A5N5QWP1</accession>
<feature type="signal peptide" evidence="9">
    <location>
        <begin position="1"/>
        <end position="22"/>
    </location>
</feature>
<name>A0A5N5QWP1_9AGAM</name>
<evidence type="ECO:0000256" key="5">
    <source>
        <dbReference type="ARBA" id="ARBA00023001"/>
    </source>
</evidence>
<keyword evidence="9" id="KW-0732">Signal</keyword>
<comment type="caution">
    <text evidence="11">The sequence shown here is derived from an EMBL/GenBank/DDBJ whole genome shotgun (WGS) entry which is preliminary data.</text>
</comment>
<evidence type="ECO:0000313" key="12">
    <source>
        <dbReference type="Proteomes" id="UP000383932"/>
    </source>
</evidence>
<sequence length="604" mass="65601">MTRLVALLALQALATLPRAVQSAETDPPNHANSTVPYTTPSSAKYNYAEVIHKSLLFYHSQRSGRLGPNRRLAWRGDSCLNCIGLYGEDLTGGYYEAANTMKWGLPLAWTVTQLAFNIYAFGDAFKAVNEFDEALDGVKWGTDYLVNCIASPDQFVGQLGVSARGKTDVDFGYFGPPEEYDMWVPLGLKHTDGIAYINSSNPSSEILGETAATMAATSIIFAEKNKTYSDQLLGHAVDLYTRATTYQGTYMKSTHPNLQTVKEWYPSSIYTDELAWAAAWLYAATKDEKYRTESDGFIQKSLDHQNEYSWDEKLPGVYTLLFMNTKNQTYKAGAEAFFKDYWPGGSVKQTAKGLAFLGSWGSLGYASATSFLMMAYAKTVGYNSGANATHAVSFSSQQLNYMLGDCGRSWVVGFGEGSPIRPYHKSSYNSFIDYPLRGKDNGVQGEDFLNSMTVLLRVAQPGTTLSRTIVAHTSTQISHFDFPFLCGLTSGPAQVTQDYNAAFTGLNAALIDYYGGSNFKPFSDCGLNLGWSHPNASNPPQWPDNDCYHTCATNCALQTSPNSSSSGNNPTSGAGSSNGVTTIARPAGLIIGAVVAGGLASFLL</sequence>
<feature type="chain" id="PRO_5024449433" description="cellulase" evidence="9">
    <location>
        <begin position="23"/>
        <end position="604"/>
    </location>
</feature>
<evidence type="ECO:0000313" key="11">
    <source>
        <dbReference type="EMBL" id="KAB5595586.1"/>
    </source>
</evidence>
<evidence type="ECO:0000256" key="3">
    <source>
        <dbReference type="ARBA" id="ARBA00012601"/>
    </source>
</evidence>
<keyword evidence="6" id="KW-0119">Carbohydrate metabolism</keyword>
<proteinExistence type="inferred from homology"/>
<evidence type="ECO:0000259" key="10">
    <source>
        <dbReference type="Pfam" id="PF00759"/>
    </source>
</evidence>
<dbReference type="PANTHER" id="PTHR22298">
    <property type="entry name" value="ENDO-1,4-BETA-GLUCANASE"/>
    <property type="match status" value="1"/>
</dbReference>
<dbReference type="AlphaFoldDB" id="A0A5N5QWP1"/>
<evidence type="ECO:0000256" key="8">
    <source>
        <dbReference type="ARBA" id="ARBA00023326"/>
    </source>
</evidence>
<gene>
    <name evidence="11" type="ORF">CTheo_1047</name>
</gene>
<keyword evidence="12" id="KW-1185">Reference proteome</keyword>
<dbReference type="Pfam" id="PF00759">
    <property type="entry name" value="Glyco_hydro_9"/>
    <property type="match status" value="1"/>
</dbReference>
<dbReference type="InterPro" id="IPR008928">
    <property type="entry name" value="6-hairpin_glycosidase_sf"/>
</dbReference>
<keyword evidence="8" id="KW-0624">Polysaccharide degradation</keyword>